<feature type="transmembrane region" description="Helical" evidence="6">
    <location>
        <begin position="64"/>
        <end position="83"/>
    </location>
</feature>
<proteinExistence type="predicted"/>
<dbReference type="InterPro" id="IPR002293">
    <property type="entry name" value="AA/rel_permease1"/>
</dbReference>
<gene>
    <name evidence="7" type="ORF">CHS0354_033899</name>
</gene>
<feature type="transmembrane region" description="Helical" evidence="6">
    <location>
        <begin position="442"/>
        <end position="462"/>
    </location>
</feature>
<dbReference type="PANTHER" id="PTHR11785">
    <property type="entry name" value="AMINO ACID TRANSPORTER"/>
    <property type="match status" value="1"/>
</dbReference>
<name>A0AAE0RWS1_9BIVA</name>
<keyword evidence="4 6" id="KW-0472">Membrane</keyword>
<keyword evidence="2 6" id="KW-0812">Transmembrane</keyword>
<dbReference type="PANTHER" id="PTHR11785:SF516">
    <property type="entry name" value="AMINO ACID PERMEASE_ SLC12A DOMAIN-CONTAINING PROTEIN"/>
    <property type="match status" value="1"/>
</dbReference>
<accession>A0AAE0RWS1</accession>
<evidence type="ECO:0000256" key="2">
    <source>
        <dbReference type="ARBA" id="ARBA00022692"/>
    </source>
</evidence>
<dbReference type="GO" id="GO:0016020">
    <property type="term" value="C:membrane"/>
    <property type="evidence" value="ECO:0007669"/>
    <property type="project" value="UniProtKB-SubCell"/>
</dbReference>
<feature type="transmembrane region" description="Helical" evidence="6">
    <location>
        <begin position="113"/>
        <end position="136"/>
    </location>
</feature>
<feature type="transmembrane region" description="Helical" evidence="6">
    <location>
        <begin position="310"/>
        <end position="337"/>
    </location>
</feature>
<comment type="subcellular location">
    <subcellularLocation>
        <location evidence="1">Membrane</location>
        <topology evidence="1">Multi-pass membrane protein</topology>
    </subcellularLocation>
</comment>
<dbReference type="InterPro" id="IPR050598">
    <property type="entry name" value="AminoAcid_Transporter"/>
</dbReference>
<dbReference type="Gene3D" id="1.20.1740.10">
    <property type="entry name" value="Amino acid/polyamine transporter I"/>
    <property type="match status" value="1"/>
</dbReference>
<reference evidence="7" key="2">
    <citation type="journal article" date="2021" name="Genome Biol. Evol.">
        <title>Developing a high-quality reference genome for a parasitic bivalve with doubly uniparental inheritance (Bivalvia: Unionida).</title>
        <authorList>
            <person name="Smith C.H."/>
        </authorList>
    </citation>
    <scope>NUCLEOTIDE SEQUENCE</scope>
    <source>
        <strain evidence="7">CHS0354</strain>
        <tissue evidence="7">Mantle</tissue>
    </source>
</reference>
<dbReference type="AlphaFoldDB" id="A0AAE0RWS1"/>
<dbReference type="GO" id="GO:0015179">
    <property type="term" value="F:L-amino acid transmembrane transporter activity"/>
    <property type="evidence" value="ECO:0007669"/>
    <property type="project" value="TreeGrafter"/>
</dbReference>
<keyword evidence="8" id="KW-1185">Reference proteome</keyword>
<feature type="transmembrane region" description="Helical" evidence="6">
    <location>
        <begin position="383"/>
        <end position="403"/>
    </location>
</feature>
<evidence type="ECO:0000313" key="7">
    <source>
        <dbReference type="EMBL" id="KAK3581107.1"/>
    </source>
</evidence>
<reference evidence="7" key="1">
    <citation type="journal article" date="2021" name="Genome Biol. Evol.">
        <title>A High-Quality Reference Genome for a Parasitic Bivalve with Doubly Uniparental Inheritance (Bivalvia: Unionida).</title>
        <authorList>
            <person name="Smith C.H."/>
        </authorList>
    </citation>
    <scope>NUCLEOTIDE SEQUENCE</scope>
    <source>
        <strain evidence="7">CHS0354</strain>
    </source>
</reference>
<feature type="transmembrane region" description="Helical" evidence="6">
    <location>
        <begin position="156"/>
        <end position="175"/>
    </location>
</feature>
<evidence type="ECO:0000256" key="6">
    <source>
        <dbReference type="SAM" id="Phobius"/>
    </source>
</evidence>
<feature type="transmembrane region" description="Helical" evidence="6">
    <location>
        <begin position="415"/>
        <end position="436"/>
    </location>
</feature>
<dbReference type="PIRSF" id="PIRSF006060">
    <property type="entry name" value="AA_transporter"/>
    <property type="match status" value="1"/>
</dbReference>
<sequence>MERSKEAASLFSKNDELEQASSARPEMVQPRARGSLSLFNACSILVSSTGSSGIFIIMSTLIRYTGSMAFTLITLVVAGLLNFSLSRCFTEVAVCLPNVGGPYLFQLHVFGPFAAFLFIWGFLFLVIVPAWGLLAYTAALYILQPIFPNCRPPDDAVKLLSVCMLVLIVVLNCMYPKYVGRVQTLLASTKMVASVIIIIAGAIRLAQGETENFKDPFENTHLTPGNIAMSVLAGMFIYGGWQIITFLLEEMKKPAEHLPKALGISFVIVVLQNVLTVAAYFVIMTPADMLQSDAVAVMFMDRVYRPMTPVISILVTTTSISALNAVILGHSKTIFAAATRGHMPKVFATLNKRYSTPWAAMIFLSFLGIAVIMTGSLNQMIESISFFAVCMSISVLLCLLALRWKQPQSERTVKVWLGTAVFQLILNAAVLGLSVYRNPVQMTIPIIILCSSVPAYAVFILWKSKPIPVQKLLGKITQLAQKILVLEIF</sequence>
<feature type="transmembrane region" description="Helical" evidence="6">
    <location>
        <begin position="187"/>
        <end position="207"/>
    </location>
</feature>
<feature type="transmembrane region" description="Helical" evidence="6">
    <location>
        <begin position="261"/>
        <end position="283"/>
    </location>
</feature>
<feature type="transmembrane region" description="Helical" evidence="6">
    <location>
        <begin position="358"/>
        <end position="377"/>
    </location>
</feature>
<dbReference type="EMBL" id="JAEAOA010001977">
    <property type="protein sequence ID" value="KAK3581107.1"/>
    <property type="molecule type" value="Genomic_DNA"/>
</dbReference>
<evidence type="ECO:0000256" key="4">
    <source>
        <dbReference type="ARBA" id="ARBA00023136"/>
    </source>
</evidence>
<reference evidence="7" key="3">
    <citation type="submission" date="2023-05" db="EMBL/GenBank/DDBJ databases">
        <authorList>
            <person name="Smith C.H."/>
        </authorList>
    </citation>
    <scope>NUCLEOTIDE SEQUENCE</scope>
    <source>
        <strain evidence="7">CHS0354</strain>
        <tissue evidence="7">Mantle</tissue>
    </source>
</reference>
<dbReference type="Pfam" id="PF13520">
    <property type="entry name" value="AA_permease_2"/>
    <property type="match status" value="1"/>
</dbReference>
<feature type="transmembrane region" description="Helical" evidence="6">
    <location>
        <begin position="227"/>
        <end position="249"/>
    </location>
</feature>
<dbReference type="Proteomes" id="UP001195483">
    <property type="component" value="Unassembled WGS sequence"/>
</dbReference>
<evidence type="ECO:0000256" key="5">
    <source>
        <dbReference type="SAM" id="MobiDB-lite"/>
    </source>
</evidence>
<comment type="caution">
    <text evidence="7">The sequence shown here is derived from an EMBL/GenBank/DDBJ whole genome shotgun (WGS) entry which is preliminary data.</text>
</comment>
<organism evidence="7 8">
    <name type="scientific">Potamilus streckersoni</name>
    <dbReference type="NCBI Taxonomy" id="2493646"/>
    <lineage>
        <taxon>Eukaryota</taxon>
        <taxon>Metazoa</taxon>
        <taxon>Spiralia</taxon>
        <taxon>Lophotrochozoa</taxon>
        <taxon>Mollusca</taxon>
        <taxon>Bivalvia</taxon>
        <taxon>Autobranchia</taxon>
        <taxon>Heteroconchia</taxon>
        <taxon>Palaeoheterodonta</taxon>
        <taxon>Unionida</taxon>
        <taxon>Unionoidea</taxon>
        <taxon>Unionidae</taxon>
        <taxon>Ambleminae</taxon>
        <taxon>Lampsilini</taxon>
        <taxon>Potamilus</taxon>
    </lineage>
</organism>
<evidence type="ECO:0000313" key="8">
    <source>
        <dbReference type="Proteomes" id="UP001195483"/>
    </source>
</evidence>
<feature type="region of interest" description="Disordered" evidence="5">
    <location>
        <begin position="1"/>
        <end position="27"/>
    </location>
</feature>
<evidence type="ECO:0000256" key="1">
    <source>
        <dbReference type="ARBA" id="ARBA00004141"/>
    </source>
</evidence>
<protein>
    <recommendedName>
        <fullName evidence="9">Amino acid transporter</fullName>
    </recommendedName>
</protein>
<keyword evidence="3 6" id="KW-1133">Transmembrane helix</keyword>
<evidence type="ECO:0008006" key="9">
    <source>
        <dbReference type="Google" id="ProtNLM"/>
    </source>
</evidence>
<feature type="transmembrane region" description="Helical" evidence="6">
    <location>
        <begin position="36"/>
        <end position="58"/>
    </location>
</feature>
<evidence type="ECO:0000256" key="3">
    <source>
        <dbReference type="ARBA" id="ARBA00022989"/>
    </source>
</evidence>